<organism evidence="2 3">
    <name type="scientific">Porites evermanni</name>
    <dbReference type="NCBI Taxonomy" id="104178"/>
    <lineage>
        <taxon>Eukaryota</taxon>
        <taxon>Metazoa</taxon>
        <taxon>Cnidaria</taxon>
        <taxon>Anthozoa</taxon>
        <taxon>Hexacorallia</taxon>
        <taxon>Scleractinia</taxon>
        <taxon>Fungiina</taxon>
        <taxon>Poritidae</taxon>
        <taxon>Porites</taxon>
    </lineage>
</organism>
<proteinExistence type="predicted"/>
<name>A0ABN8LEB3_9CNID</name>
<evidence type="ECO:0000256" key="1">
    <source>
        <dbReference type="SAM" id="Phobius"/>
    </source>
</evidence>
<protein>
    <recommendedName>
        <fullName evidence="4">Promethin</fullName>
    </recommendedName>
</protein>
<keyword evidence="1" id="KW-0812">Transmembrane</keyword>
<dbReference type="Proteomes" id="UP001159427">
    <property type="component" value="Unassembled WGS sequence"/>
</dbReference>
<evidence type="ECO:0000313" key="2">
    <source>
        <dbReference type="EMBL" id="CAH3013976.1"/>
    </source>
</evidence>
<dbReference type="Pfam" id="PF16015">
    <property type="entry name" value="Promethin"/>
    <property type="match status" value="1"/>
</dbReference>
<keyword evidence="3" id="KW-1185">Reference proteome</keyword>
<dbReference type="EMBL" id="CALNXI010000004">
    <property type="protein sequence ID" value="CAH3013976.1"/>
    <property type="molecule type" value="Genomic_DNA"/>
</dbReference>
<reference evidence="2 3" key="1">
    <citation type="submission" date="2022-05" db="EMBL/GenBank/DDBJ databases">
        <authorList>
            <consortium name="Genoscope - CEA"/>
            <person name="William W."/>
        </authorList>
    </citation>
    <scope>NUCLEOTIDE SEQUENCE [LARGE SCALE GENOMIC DNA]</scope>
</reference>
<evidence type="ECO:0000313" key="3">
    <source>
        <dbReference type="Proteomes" id="UP001159427"/>
    </source>
</evidence>
<feature type="transmembrane region" description="Helical" evidence="1">
    <location>
        <begin position="57"/>
        <end position="78"/>
    </location>
</feature>
<gene>
    <name evidence="2" type="ORF">PEVE_00028754</name>
</gene>
<keyword evidence="1" id="KW-0472">Membrane</keyword>
<feature type="transmembrane region" description="Helical" evidence="1">
    <location>
        <begin position="84"/>
        <end position="110"/>
    </location>
</feature>
<keyword evidence="1" id="KW-1133">Transmembrane helix</keyword>
<feature type="transmembrane region" description="Helical" evidence="1">
    <location>
        <begin position="28"/>
        <end position="50"/>
    </location>
</feature>
<comment type="caution">
    <text evidence="2">The sequence shown here is derived from an EMBL/GenBank/DDBJ whole genome shotgun (WGS) entry which is preliminary data.</text>
</comment>
<evidence type="ECO:0008006" key="4">
    <source>
        <dbReference type="Google" id="ProtNLM"/>
    </source>
</evidence>
<accession>A0ABN8LEB3</accession>
<sequence>MSHEISRRGDSSLQISQTWKYTSNVGSILASVFAFIMEHPIVTMFIAIFVGLSALPVVLFMSFVLYSLLFTILGFALIEGTLLMFALSLLSAVIFFVFFVSVCVTVLAMLTWTSATIGFSLAQKLQGTVQYLFPHWNLSLETSPSPVTRHSKSD</sequence>